<dbReference type="InterPro" id="IPR036390">
    <property type="entry name" value="WH_DNA-bd_sf"/>
</dbReference>
<dbReference type="Proteomes" id="UP000473325">
    <property type="component" value="Unassembled WGS sequence"/>
</dbReference>
<dbReference type="Gene3D" id="1.10.10.10">
    <property type="entry name" value="Winged helix-like DNA-binding domain superfamily/Winged helix DNA-binding domain"/>
    <property type="match status" value="1"/>
</dbReference>
<dbReference type="GO" id="GO:0003700">
    <property type="term" value="F:DNA-binding transcription factor activity"/>
    <property type="evidence" value="ECO:0007669"/>
    <property type="project" value="InterPro"/>
</dbReference>
<accession>A0A6L7EWF9</accession>
<evidence type="ECO:0000256" key="3">
    <source>
        <dbReference type="ARBA" id="ARBA00023163"/>
    </source>
</evidence>
<dbReference type="EMBL" id="WUEK01000005">
    <property type="protein sequence ID" value="MXG89728.1"/>
    <property type="molecule type" value="Genomic_DNA"/>
</dbReference>
<dbReference type="PANTHER" id="PTHR38445:SF9">
    <property type="entry name" value="HTH-TYPE TRANSCRIPTIONAL REPRESSOR YTRA"/>
    <property type="match status" value="1"/>
</dbReference>
<evidence type="ECO:0000256" key="1">
    <source>
        <dbReference type="ARBA" id="ARBA00023015"/>
    </source>
</evidence>
<keyword evidence="6" id="KW-1185">Reference proteome</keyword>
<dbReference type="CDD" id="cd07377">
    <property type="entry name" value="WHTH_GntR"/>
    <property type="match status" value="1"/>
</dbReference>
<evidence type="ECO:0000313" key="5">
    <source>
        <dbReference type="EMBL" id="MXG89728.1"/>
    </source>
</evidence>
<dbReference type="Pfam" id="PF00392">
    <property type="entry name" value="GntR"/>
    <property type="match status" value="1"/>
</dbReference>
<name>A0A6L7EWF9_9ACTN</name>
<evidence type="ECO:0000256" key="2">
    <source>
        <dbReference type="ARBA" id="ARBA00023125"/>
    </source>
</evidence>
<reference evidence="5 6" key="1">
    <citation type="submission" date="2019-12" db="EMBL/GenBank/DDBJ databases">
        <authorList>
            <person name="Kun Z."/>
        </authorList>
    </citation>
    <scope>NUCLEOTIDE SEQUENCE [LARGE SCALE GENOMIC DNA]</scope>
    <source>
        <strain evidence="5 6">YIM 123512</strain>
    </source>
</reference>
<gene>
    <name evidence="5" type="ORF">GRQ65_09215</name>
</gene>
<keyword evidence="3" id="KW-0804">Transcription</keyword>
<dbReference type="SUPFAM" id="SSF46785">
    <property type="entry name" value="Winged helix' DNA-binding domain"/>
    <property type="match status" value="1"/>
</dbReference>
<keyword evidence="1" id="KW-0805">Transcription regulation</keyword>
<feature type="domain" description="HTH gntR-type" evidence="4">
    <location>
        <begin position="9"/>
        <end position="77"/>
    </location>
</feature>
<sequence length="113" mass="11804">MRLDAGSGVPPYEQIRVTVAEAVDAGDLVAGDRLPTVRGLADELGVAPGTVARAYRELEQAGVIETRGRSGSFVTGDGVTRRAKAAALAYLTETRSLGLRDSDALGLVRDLAH</sequence>
<comment type="caution">
    <text evidence="5">The sequence shown here is derived from an EMBL/GenBank/DDBJ whole genome shotgun (WGS) entry which is preliminary data.</text>
</comment>
<dbReference type="GO" id="GO:0003677">
    <property type="term" value="F:DNA binding"/>
    <property type="evidence" value="ECO:0007669"/>
    <property type="project" value="UniProtKB-KW"/>
</dbReference>
<dbReference type="PANTHER" id="PTHR38445">
    <property type="entry name" value="HTH-TYPE TRANSCRIPTIONAL REPRESSOR YTRA"/>
    <property type="match status" value="1"/>
</dbReference>
<protein>
    <submittedName>
        <fullName evidence="5">GntR family transcriptional regulator</fullName>
    </submittedName>
</protein>
<evidence type="ECO:0000259" key="4">
    <source>
        <dbReference type="PROSITE" id="PS50949"/>
    </source>
</evidence>
<evidence type="ECO:0000313" key="6">
    <source>
        <dbReference type="Proteomes" id="UP000473325"/>
    </source>
</evidence>
<keyword evidence="2" id="KW-0238">DNA-binding</keyword>
<proteinExistence type="predicted"/>
<dbReference type="PROSITE" id="PS50949">
    <property type="entry name" value="HTH_GNTR"/>
    <property type="match status" value="1"/>
</dbReference>
<organism evidence="5 6">
    <name type="scientific">Nocardioides flavescens</name>
    <dbReference type="NCBI Taxonomy" id="2691959"/>
    <lineage>
        <taxon>Bacteria</taxon>
        <taxon>Bacillati</taxon>
        <taxon>Actinomycetota</taxon>
        <taxon>Actinomycetes</taxon>
        <taxon>Propionibacteriales</taxon>
        <taxon>Nocardioidaceae</taxon>
        <taxon>Nocardioides</taxon>
    </lineage>
</organism>
<dbReference type="AlphaFoldDB" id="A0A6L7EWF9"/>
<dbReference type="InterPro" id="IPR000524">
    <property type="entry name" value="Tscrpt_reg_HTH_GntR"/>
</dbReference>
<dbReference type="SMART" id="SM00345">
    <property type="entry name" value="HTH_GNTR"/>
    <property type="match status" value="1"/>
</dbReference>
<dbReference type="InterPro" id="IPR036388">
    <property type="entry name" value="WH-like_DNA-bd_sf"/>
</dbReference>